<evidence type="ECO:0000313" key="3">
    <source>
        <dbReference type="Proteomes" id="UP000489600"/>
    </source>
</evidence>
<proteinExistence type="predicted"/>
<comment type="caution">
    <text evidence="2">The sequence shown here is derived from an EMBL/GenBank/DDBJ whole genome shotgun (WGS) entry which is preliminary data.</text>
</comment>
<dbReference type="EMBL" id="CABITT030000003">
    <property type="protein sequence ID" value="VVA98043.1"/>
    <property type="molecule type" value="Genomic_DNA"/>
</dbReference>
<accession>A0A565B8T6</accession>
<feature type="region of interest" description="Disordered" evidence="1">
    <location>
        <begin position="126"/>
        <end position="163"/>
    </location>
</feature>
<feature type="region of interest" description="Disordered" evidence="1">
    <location>
        <begin position="1"/>
        <end position="107"/>
    </location>
</feature>
<dbReference type="OrthoDB" id="1938010at2759"/>
<protein>
    <submittedName>
        <fullName evidence="2">Uncharacterized protein</fullName>
    </submittedName>
</protein>
<dbReference type="Proteomes" id="UP000489600">
    <property type="component" value="Unassembled WGS sequence"/>
</dbReference>
<sequence>MDEKMRRLPPWMLAGASSDVPATSNRRDSKRKHEPEEAPKEKAEKRPRRIVKPKERDDSEKVGIKTRGGERVRSNKIGEEEEAKPSIGDGKNPEIIQSVTGPGDGDLTVDDLLIFAQEYVKGEEDQAIEDREGLSISESREVVDESNMRLSSQGGTRDPTADDMLSLLLGPFFKKT</sequence>
<gene>
    <name evidence="2" type="ORF">ANE_LOCUS8488</name>
</gene>
<dbReference type="AlphaFoldDB" id="A0A565B8T6"/>
<reference evidence="2" key="1">
    <citation type="submission" date="2019-07" db="EMBL/GenBank/DDBJ databases">
        <authorList>
            <person name="Dittberner H."/>
        </authorList>
    </citation>
    <scope>NUCLEOTIDE SEQUENCE [LARGE SCALE GENOMIC DNA]</scope>
</reference>
<feature type="compositionally biased region" description="Basic and acidic residues" evidence="1">
    <location>
        <begin position="52"/>
        <end position="78"/>
    </location>
</feature>
<feature type="compositionally biased region" description="Basic and acidic residues" evidence="1">
    <location>
        <begin position="126"/>
        <end position="147"/>
    </location>
</feature>
<evidence type="ECO:0000256" key="1">
    <source>
        <dbReference type="SAM" id="MobiDB-lite"/>
    </source>
</evidence>
<evidence type="ECO:0000313" key="2">
    <source>
        <dbReference type="EMBL" id="VVA98043.1"/>
    </source>
</evidence>
<dbReference type="PANTHER" id="PTHR36756">
    <property type="entry name" value="EXPRESSED PROTEIN"/>
    <property type="match status" value="1"/>
</dbReference>
<name>A0A565B8T6_9BRAS</name>
<feature type="compositionally biased region" description="Basic and acidic residues" evidence="1">
    <location>
        <begin position="25"/>
        <end position="44"/>
    </location>
</feature>
<dbReference type="PANTHER" id="PTHR36756:SF1">
    <property type="entry name" value="EXPRESSED PROTEIN"/>
    <property type="match status" value="1"/>
</dbReference>
<keyword evidence="3" id="KW-1185">Reference proteome</keyword>
<organism evidence="2 3">
    <name type="scientific">Arabis nemorensis</name>
    <dbReference type="NCBI Taxonomy" id="586526"/>
    <lineage>
        <taxon>Eukaryota</taxon>
        <taxon>Viridiplantae</taxon>
        <taxon>Streptophyta</taxon>
        <taxon>Embryophyta</taxon>
        <taxon>Tracheophyta</taxon>
        <taxon>Spermatophyta</taxon>
        <taxon>Magnoliopsida</taxon>
        <taxon>eudicotyledons</taxon>
        <taxon>Gunneridae</taxon>
        <taxon>Pentapetalae</taxon>
        <taxon>rosids</taxon>
        <taxon>malvids</taxon>
        <taxon>Brassicales</taxon>
        <taxon>Brassicaceae</taxon>
        <taxon>Arabideae</taxon>
        <taxon>Arabis</taxon>
    </lineage>
</organism>